<evidence type="ECO:0000313" key="1">
    <source>
        <dbReference type="EMBL" id="NNU34005.1"/>
    </source>
</evidence>
<name>A0ABX1W6K1_9SPHI</name>
<protein>
    <submittedName>
        <fullName evidence="1">Uncharacterized protein</fullName>
    </submittedName>
</protein>
<gene>
    <name evidence="1" type="ORF">HK413_07255</name>
</gene>
<reference evidence="1 2" key="1">
    <citation type="submission" date="2020-05" db="EMBL/GenBank/DDBJ databases">
        <authorList>
            <person name="Khan S.A."/>
            <person name="Jeon C.O."/>
            <person name="Chun B.H."/>
        </authorList>
    </citation>
    <scope>NUCLEOTIDE SEQUENCE [LARGE SCALE GENOMIC DNA]</scope>
    <source>
        <strain evidence="1 2">S1162</strain>
    </source>
</reference>
<evidence type="ECO:0000313" key="2">
    <source>
        <dbReference type="Proteomes" id="UP000566071"/>
    </source>
</evidence>
<organism evidence="1 2">
    <name type="scientific">Mucilaginibacter humi</name>
    <dbReference type="NCBI Taxonomy" id="2732510"/>
    <lineage>
        <taxon>Bacteria</taxon>
        <taxon>Pseudomonadati</taxon>
        <taxon>Bacteroidota</taxon>
        <taxon>Sphingobacteriia</taxon>
        <taxon>Sphingobacteriales</taxon>
        <taxon>Sphingobacteriaceae</taxon>
        <taxon>Mucilaginibacter</taxon>
    </lineage>
</organism>
<accession>A0ABX1W6K1</accession>
<comment type="caution">
    <text evidence="1">The sequence shown here is derived from an EMBL/GenBank/DDBJ whole genome shotgun (WGS) entry which is preliminary data.</text>
</comment>
<sequence>MSRKATPSGKITNAFAAAPPYLFYLILPEAARMTVLGQNQHLLINEY</sequence>
<dbReference type="Proteomes" id="UP000566071">
    <property type="component" value="Unassembled WGS sequence"/>
</dbReference>
<proteinExistence type="predicted"/>
<dbReference type="EMBL" id="JABFCR010000027">
    <property type="protein sequence ID" value="NNU34005.1"/>
    <property type="molecule type" value="Genomic_DNA"/>
</dbReference>
<keyword evidence="2" id="KW-1185">Reference proteome</keyword>